<comment type="caution">
    <text evidence="3">The sequence shown here is derived from an EMBL/GenBank/DDBJ whole genome shotgun (WGS) entry which is preliminary data.</text>
</comment>
<gene>
    <name evidence="3" type="ORF">J437_LFUL007218</name>
</gene>
<reference evidence="3" key="1">
    <citation type="submission" date="2013-04" db="EMBL/GenBank/DDBJ databases">
        <authorList>
            <person name="Qu J."/>
            <person name="Murali S.C."/>
            <person name="Bandaranaike D."/>
            <person name="Bellair M."/>
            <person name="Blankenburg K."/>
            <person name="Chao H."/>
            <person name="Dinh H."/>
            <person name="Doddapaneni H."/>
            <person name="Downs B."/>
            <person name="Dugan-Rocha S."/>
            <person name="Elkadiri S."/>
            <person name="Gnanaolivu R.D."/>
            <person name="Hernandez B."/>
            <person name="Javaid M."/>
            <person name="Jayaseelan J.C."/>
            <person name="Lee S."/>
            <person name="Li M."/>
            <person name="Ming W."/>
            <person name="Munidasa M."/>
            <person name="Muniz J."/>
            <person name="Nguyen L."/>
            <person name="Ongeri F."/>
            <person name="Osuji N."/>
            <person name="Pu L.-L."/>
            <person name="Puazo M."/>
            <person name="Qu C."/>
            <person name="Quiroz J."/>
            <person name="Raj R."/>
            <person name="Weissenberger G."/>
            <person name="Xin Y."/>
            <person name="Zou X."/>
            <person name="Han Y."/>
            <person name="Richards S."/>
            <person name="Worley K."/>
            <person name="Muzny D."/>
            <person name="Gibbs R."/>
        </authorList>
    </citation>
    <scope>NUCLEOTIDE SEQUENCE</scope>
    <source>
        <strain evidence="3">Sampled in the wild</strain>
    </source>
</reference>
<dbReference type="AlphaFoldDB" id="A0A8K0P0D9"/>
<feature type="chain" id="PRO_5035419601" evidence="2">
    <location>
        <begin position="22"/>
        <end position="112"/>
    </location>
</feature>
<evidence type="ECO:0000313" key="3">
    <source>
        <dbReference type="EMBL" id="KAG8228048.1"/>
    </source>
</evidence>
<proteinExistence type="predicted"/>
<dbReference type="EMBL" id="KZ308357">
    <property type="protein sequence ID" value="KAG8228048.1"/>
    <property type="molecule type" value="Genomic_DNA"/>
</dbReference>
<feature type="region of interest" description="Disordered" evidence="1">
    <location>
        <begin position="80"/>
        <end position="112"/>
    </location>
</feature>
<evidence type="ECO:0000313" key="4">
    <source>
        <dbReference type="Proteomes" id="UP000792457"/>
    </source>
</evidence>
<evidence type="ECO:0000256" key="1">
    <source>
        <dbReference type="SAM" id="MobiDB-lite"/>
    </source>
</evidence>
<name>A0A8K0P0D9_LADFU</name>
<sequence>MLCKIAFLILLFFISDEVKESASVTASTVQRISSELKESLAKQKSTEQELHSIKAKADLYLSTLNDVHEKVASFASVKVNSPNKHEENGTSFSGRRIKEEIPDQVEDRTDSV</sequence>
<reference evidence="3" key="2">
    <citation type="submission" date="2017-10" db="EMBL/GenBank/DDBJ databases">
        <title>Ladona fulva Genome sequencing and assembly.</title>
        <authorList>
            <person name="Murali S."/>
            <person name="Richards S."/>
            <person name="Bandaranaike D."/>
            <person name="Bellair M."/>
            <person name="Blankenburg K."/>
            <person name="Chao H."/>
            <person name="Dinh H."/>
            <person name="Doddapaneni H."/>
            <person name="Dugan-Rocha S."/>
            <person name="Elkadiri S."/>
            <person name="Gnanaolivu R."/>
            <person name="Hernandez B."/>
            <person name="Skinner E."/>
            <person name="Javaid M."/>
            <person name="Lee S."/>
            <person name="Li M."/>
            <person name="Ming W."/>
            <person name="Munidasa M."/>
            <person name="Muniz J."/>
            <person name="Nguyen L."/>
            <person name="Hughes D."/>
            <person name="Osuji N."/>
            <person name="Pu L.-L."/>
            <person name="Puazo M."/>
            <person name="Qu C."/>
            <person name="Quiroz J."/>
            <person name="Raj R."/>
            <person name="Weissenberger G."/>
            <person name="Xin Y."/>
            <person name="Zou X."/>
            <person name="Han Y."/>
            <person name="Worley K."/>
            <person name="Muzny D."/>
            <person name="Gibbs R."/>
        </authorList>
    </citation>
    <scope>NUCLEOTIDE SEQUENCE</scope>
    <source>
        <strain evidence="3">Sampled in the wild</strain>
    </source>
</reference>
<evidence type="ECO:0000256" key="2">
    <source>
        <dbReference type="SAM" id="SignalP"/>
    </source>
</evidence>
<feature type="signal peptide" evidence="2">
    <location>
        <begin position="1"/>
        <end position="21"/>
    </location>
</feature>
<accession>A0A8K0P0D9</accession>
<feature type="compositionally biased region" description="Basic and acidic residues" evidence="1">
    <location>
        <begin position="96"/>
        <end position="112"/>
    </location>
</feature>
<protein>
    <submittedName>
        <fullName evidence="3">Uncharacterized protein</fullName>
    </submittedName>
</protein>
<dbReference type="Proteomes" id="UP000792457">
    <property type="component" value="Unassembled WGS sequence"/>
</dbReference>
<keyword evidence="4" id="KW-1185">Reference proteome</keyword>
<organism evidence="3 4">
    <name type="scientific">Ladona fulva</name>
    <name type="common">Scarce chaser dragonfly</name>
    <name type="synonym">Libellula fulva</name>
    <dbReference type="NCBI Taxonomy" id="123851"/>
    <lineage>
        <taxon>Eukaryota</taxon>
        <taxon>Metazoa</taxon>
        <taxon>Ecdysozoa</taxon>
        <taxon>Arthropoda</taxon>
        <taxon>Hexapoda</taxon>
        <taxon>Insecta</taxon>
        <taxon>Pterygota</taxon>
        <taxon>Palaeoptera</taxon>
        <taxon>Odonata</taxon>
        <taxon>Epiprocta</taxon>
        <taxon>Anisoptera</taxon>
        <taxon>Libelluloidea</taxon>
        <taxon>Libellulidae</taxon>
        <taxon>Ladona</taxon>
    </lineage>
</organism>
<keyword evidence="2" id="KW-0732">Signal</keyword>